<name>A0A1Y2ESC4_9FUNG</name>
<gene>
    <name evidence="2" type="ORF">LY90DRAFT_153541</name>
</gene>
<dbReference type="EMBL" id="MCOG01000029">
    <property type="protein sequence ID" value="ORY74481.1"/>
    <property type="molecule type" value="Genomic_DNA"/>
</dbReference>
<accession>A0A1Y2ESC4</accession>
<feature type="compositionally biased region" description="Low complexity" evidence="1">
    <location>
        <begin position="257"/>
        <end position="273"/>
    </location>
</feature>
<feature type="compositionally biased region" description="Low complexity" evidence="1">
    <location>
        <begin position="325"/>
        <end position="336"/>
    </location>
</feature>
<feature type="region of interest" description="Disordered" evidence="1">
    <location>
        <begin position="257"/>
        <end position="280"/>
    </location>
</feature>
<dbReference type="OrthoDB" id="5595153at2759"/>
<sequence>MTKLNKIQKKDMLEELKKQEKLMDMDVLHYKDNDQRRQDGFQKTILAIQSIVNRKLYKAVAPSLEIYFRDVWKISRAQVYRFLDCATVLNTLEGFKERPTKERLCRSLKRHGKSPNNIRNLWTLVKIRASDREITSTLIGKCWEEIVTNGKEINEDPIPKKKECKPRKPKISLTINPSTVVIPSSNPNVISNKTLKSQNQVKTNLVSNINSSFSSPSIITANNTTTVLPSHKDKINTTSSLETPIMNTSIYQYNNNNNNNSINNNSPNNNNNNLHTPTTTKEHQIPEPIYSSNNENNQKILLQSLPTPTMSSSKTLYQGKGQIPMNTSTTNSMNSTLPSEMNSTSSIKYEQNQNEKKIISSYPSPTASHVISQQVNQYPTNVQTSKYVIKQNVSPLLIQEVNYPMGSVIVNPSPSSTPVVDTAIMDSLPQTNQQVIINDPNGNHGNVIPSNSYPATTLQGLNQSYIPMQQANPSPPQTTSYQIITNPNCILSPTLQQNQQLPIQTTYASIPSYSINQPQASQSVFINNGANGMIDSNNMIYQSNPQKGMIYQSLPNQLPMQPSTVVYTVPPTPDHSIMLSPPSQSPINYYNMTSEYQHGSNYQ</sequence>
<organism evidence="2 3">
    <name type="scientific">Neocallimastix californiae</name>
    <dbReference type="NCBI Taxonomy" id="1754190"/>
    <lineage>
        <taxon>Eukaryota</taxon>
        <taxon>Fungi</taxon>
        <taxon>Fungi incertae sedis</taxon>
        <taxon>Chytridiomycota</taxon>
        <taxon>Chytridiomycota incertae sedis</taxon>
        <taxon>Neocallimastigomycetes</taxon>
        <taxon>Neocallimastigales</taxon>
        <taxon>Neocallimastigaceae</taxon>
        <taxon>Neocallimastix</taxon>
    </lineage>
</organism>
<keyword evidence="3" id="KW-1185">Reference proteome</keyword>
<protein>
    <submittedName>
        <fullName evidence="2">Uncharacterized protein</fullName>
    </submittedName>
</protein>
<dbReference type="Proteomes" id="UP000193920">
    <property type="component" value="Unassembled WGS sequence"/>
</dbReference>
<evidence type="ECO:0000313" key="3">
    <source>
        <dbReference type="Proteomes" id="UP000193920"/>
    </source>
</evidence>
<feature type="region of interest" description="Disordered" evidence="1">
    <location>
        <begin position="308"/>
        <end position="342"/>
    </location>
</feature>
<evidence type="ECO:0000256" key="1">
    <source>
        <dbReference type="SAM" id="MobiDB-lite"/>
    </source>
</evidence>
<reference evidence="2 3" key="1">
    <citation type="submission" date="2016-08" db="EMBL/GenBank/DDBJ databases">
        <title>A Parts List for Fungal Cellulosomes Revealed by Comparative Genomics.</title>
        <authorList>
            <consortium name="DOE Joint Genome Institute"/>
            <person name="Haitjema C.H."/>
            <person name="Gilmore S.P."/>
            <person name="Henske J.K."/>
            <person name="Solomon K.V."/>
            <person name="De Groot R."/>
            <person name="Kuo A."/>
            <person name="Mondo S.J."/>
            <person name="Salamov A.A."/>
            <person name="Labutti K."/>
            <person name="Zhao Z."/>
            <person name="Chiniquy J."/>
            <person name="Barry K."/>
            <person name="Brewer H.M."/>
            <person name="Purvine S.O."/>
            <person name="Wright A.T."/>
            <person name="Boxma B."/>
            <person name="Van Alen T."/>
            <person name="Hackstein J.H."/>
            <person name="Baker S.E."/>
            <person name="Grigoriev I.V."/>
            <person name="O'Malley M.A."/>
        </authorList>
    </citation>
    <scope>NUCLEOTIDE SEQUENCE [LARGE SCALE GENOMIC DNA]</scope>
    <source>
        <strain evidence="2 3">G1</strain>
    </source>
</reference>
<comment type="caution">
    <text evidence="2">The sequence shown here is derived from an EMBL/GenBank/DDBJ whole genome shotgun (WGS) entry which is preliminary data.</text>
</comment>
<proteinExistence type="predicted"/>
<dbReference type="AlphaFoldDB" id="A0A1Y2ESC4"/>
<evidence type="ECO:0000313" key="2">
    <source>
        <dbReference type="EMBL" id="ORY74481.1"/>
    </source>
</evidence>
<dbReference type="STRING" id="1754190.A0A1Y2ESC4"/>